<keyword evidence="2" id="KW-1185">Reference proteome</keyword>
<dbReference type="Proteomes" id="UP000005713">
    <property type="component" value="Unassembled WGS sequence"/>
</dbReference>
<evidence type="ECO:0000313" key="1">
    <source>
        <dbReference type="EMBL" id="EBA08007.1"/>
    </source>
</evidence>
<accession>A3K4V8</accession>
<dbReference type="EMBL" id="AAYA01000007">
    <property type="protein sequence ID" value="EBA08007.1"/>
    <property type="molecule type" value="Genomic_DNA"/>
</dbReference>
<name>A3K4V8_SAGS3</name>
<gene>
    <name evidence="1" type="ORF">SSE37_02100</name>
</gene>
<evidence type="ECO:0000313" key="2">
    <source>
        <dbReference type="Proteomes" id="UP000005713"/>
    </source>
</evidence>
<proteinExistence type="predicted"/>
<reference evidence="1 2" key="1">
    <citation type="submission" date="2006-06" db="EMBL/GenBank/DDBJ databases">
        <authorList>
            <person name="Moran M.A."/>
            <person name="Ferriera S."/>
            <person name="Johnson J."/>
            <person name="Kravitz S."/>
            <person name="Beeson K."/>
            <person name="Sutton G."/>
            <person name="Rogers Y.-H."/>
            <person name="Friedman R."/>
            <person name="Frazier M."/>
            <person name="Venter J.C."/>
        </authorList>
    </citation>
    <scope>NUCLEOTIDE SEQUENCE [LARGE SCALE GENOMIC DNA]</scope>
    <source>
        <strain evidence="1 2">E-37</strain>
    </source>
</reference>
<sequence>MGYSNIVEPAIRRQTITRKNSQFAGSDGG</sequence>
<dbReference type="AlphaFoldDB" id="A3K4V8"/>
<organism evidence="1 2">
    <name type="scientific">Sagittula stellata (strain ATCC 700073 / DSM 11524 / E-37)</name>
    <dbReference type="NCBI Taxonomy" id="388399"/>
    <lineage>
        <taxon>Bacteria</taxon>
        <taxon>Pseudomonadati</taxon>
        <taxon>Pseudomonadota</taxon>
        <taxon>Alphaproteobacteria</taxon>
        <taxon>Rhodobacterales</taxon>
        <taxon>Roseobacteraceae</taxon>
        <taxon>Sagittula</taxon>
    </lineage>
</organism>
<comment type="caution">
    <text evidence="1">The sequence shown here is derived from an EMBL/GenBank/DDBJ whole genome shotgun (WGS) entry which is preliminary data.</text>
</comment>
<protein>
    <submittedName>
        <fullName evidence="1">Uncharacterized protein</fullName>
    </submittedName>
</protein>